<dbReference type="Pfam" id="PF13556">
    <property type="entry name" value="HTH_30"/>
    <property type="match status" value="1"/>
</dbReference>
<proteinExistence type="predicted"/>
<organism evidence="2 3">
    <name type="scientific">Lactiplantibacillus fabifermentans T30PCM01</name>
    <dbReference type="NCBI Taxonomy" id="1400520"/>
    <lineage>
        <taxon>Bacteria</taxon>
        <taxon>Bacillati</taxon>
        <taxon>Bacillota</taxon>
        <taxon>Bacilli</taxon>
        <taxon>Lactobacillales</taxon>
        <taxon>Lactobacillaceae</taxon>
        <taxon>Lactiplantibacillus</taxon>
    </lineage>
</organism>
<accession>W6T4E1</accession>
<dbReference type="HOGENOM" id="CLU_771150_0_0_9"/>
<dbReference type="OrthoDB" id="9792148at2"/>
<dbReference type="InterPro" id="IPR042070">
    <property type="entry name" value="PucR_C-HTH_sf"/>
</dbReference>
<gene>
    <name evidence="2" type="ORF">LFAB_15610</name>
</gene>
<dbReference type="InterPro" id="IPR025736">
    <property type="entry name" value="PucR_C-HTH_dom"/>
</dbReference>
<reference evidence="2 3" key="1">
    <citation type="journal article" date="2014" name="Genome Announc.">
        <title>Genome Sequence of Lactobacillus fabifermentans Strain T30PCM01, Isolated from Fermenting Grape Marc.</title>
        <authorList>
            <person name="Treu L."/>
            <person name="Vendramin V."/>
            <person name="Bovo B."/>
            <person name="Giacomini A."/>
            <person name="Corich V."/>
            <person name="Campanaro S."/>
        </authorList>
    </citation>
    <scope>NUCLEOTIDE SEQUENCE [LARGE SCALE GENOMIC DNA]</scope>
    <source>
        <strain evidence="2 3">T30PCM01</strain>
    </source>
</reference>
<evidence type="ECO:0000259" key="1">
    <source>
        <dbReference type="Pfam" id="PF13556"/>
    </source>
</evidence>
<comment type="caution">
    <text evidence="2">The sequence shown here is derived from an EMBL/GenBank/DDBJ whole genome shotgun (WGS) entry which is preliminary data.</text>
</comment>
<evidence type="ECO:0000313" key="2">
    <source>
        <dbReference type="EMBL" id="ETY72817.1"/>
    </source>
</evidence>
<feature type="domain" description="PucR C-terminal helix-turn-helix" evidence="1">
    <location>
        <begin position="295"/>
        <end position="353"/>
    </location>
</feature>
<dbReference type="EMBL" id="AWWK01000080">
    <property type="protein sequence ID" value="ETY72817.1"/>
    <property type="molecule type" value="Genomic_DNA"/>
</dbReference>
<dbReference type="PATRIC" id="fig|1400520.3.peg.3063"/>
<dbReference type="STRING" id="1400520.LFAB_15610"/>
<dbReference type="eggNOG" id="COG2508">
    <property type="taxonomic scope" value="Bacteria"/>
</dbReference>
<dbReference type="AlphaFoldDB" id="W6T4E1"/>
<evidence type="ECO:0000313" key="3">
    <source>
        <dbReference type="Proteomes" id="UP000019247"/>
    </source>
</evidence>
<dbReference type="Proteomes" id="UP000019247">
    <property type="component" value="Unassembled WGS sequence"/>
</dbReference>
<dbReference type="PANTHER" id="PTHR33744">
    <property type="entry name" value="CARBOHYDRATE DIACID REGULATOR"/>
    <property type="match status" value="1"/>
</dbReference>
<dbReference type="Gene3D" id="1.10.10.2840">
    <property type="entry name" value="PucR C-terminal helix-turn-helix domain"/>
    <property type="match status" value="1"/>
</dbReference>
<dbReference type="InterPro" id="IPR051448">
    <property type="entry name" value="CdaR-like_regulators"/>
</dbReference>
<name>W6T4E1_9LACO</name>
<protein>
    <recommendedName>
        <fullName evidence="1">PucR C-terminal helix-turn-helix domain-containing protein</fullName>
    </recommendedName>
</protein>
<sequence length="359" mass="40537">MTDSELLLTAIKCTTLSDLTTTIATYLGQPLLIMAADGQLVSHSMTPVPTIPAAWLQTTATNQAFHHGTTEYLRRPINTFALKPWYLFVAQTKGYPVVEAQLKLVIEIINHFNERYAVNPNQSEMNSLFAELLAHPAQTDVTLFGALSQAPLVAITATPLRSRPNQSGLQTALQTALPSLPLTEDAYQNLVGILPATTAKFEQATFAKLAETYHYTFFISEPYRDLTKSRDFVSICRQAFKAAQKMGPLAPVNLTQAYNIYIILDHIDNLDLLRNTMCTQLLALQHYDTAHHTELFDTLYVYLENDCRASTTAEQLHLHRNSLTKRLQRIDDLVHIDWDMPHKTFGLRLSYRIFNYLGH</sequence>
<dbReference type="RefSeq" id="WP_033614666.1">
    <property type="nucleotide sequence ID" value="NZ_KK036528.1"/>
</dbReference>